<keyword evidence="3" id="KW-1185">Reference proteome</keyword>
<evidence type="ECO:0000256" key="1">
    <source>
        <dbReference type="SAM" id="MobiDB-lite"/>
    </source>
</evidence>
<comment type="caution">
    <text evidence="2">The sequence shown here is derived from an EMBL/GenBank/DDBJ whole genome shotgun (WGS) entry which is preliminary data.</text>
</comment>
<dbReference type="Proteomes" id="UP001239213">
    <property type="component" value="Unassembled WGS sequence"/>
</dbReference>
<protein>
    <submittedName>
        <fullName evidence="2">Uncharacterized protein</fullName>
    </submittedName>
</protein>
<dbReference type="AlphaFoldDB" id="A0AAI9V939"/>
<accession>A0AAI9V939</accession>
<name>A0AAI9V939_9PEZI</name>
<feature type="region of interest" description="Disordered" evidence="1">
    <location>
        <begin position="77"/>
        <end position="97"/>
    </location>
</feature>
<reference evidence="2" key="1">
    <citation type="submission" date="2016-11" db="EMBL/GenBank/DDBJ databases">
        <title>The genome sequence of Colletotrichum cuscutae.</title>
        <authorList>
            <person name="Baroncelli R."/>
        </authorList>
    </citation>
    <scope>NUCLEOTIDE SEQUENCE</scope>
    <source>
        <strain evidence="2">IMI 304802</strain>
    </source>
</reference>
<evidence type="ECO:0000313" key="2">
    <source>
        <dbReference type="EMBL" id="KAK1471524.1"/>
    </source>
</evidence>
<organism evidence="2 3">
    <name type="scientific">Colletotrichum cuscutae</name>
    <dbReference type="NCBI Taxonomy" id="1209917"/>
    <lineage>
        <taxon>Eukaryota</taxon>
        <taxon>Fungi</taxon>
        <taxon>Dikarya</taxon>
        <taxon>Ascomycota</taxon>
        <taxon>Pezizomycotina</taxon>
        <taxon>Sordariomycetes</taxon>
        <taxon>Hypocreomycetidae</taxon>
        <taxon>Glomerellales</taxon>
        <taxon>Glomerellaceae</taxon>
        <taxon>Colletotrichum</taxon>
        <taxon>Colletotrichum acutatum species complex</taxon>
    </lineage>
</organism>
<sequence>MEETTANSQRVGGGKRIVLQRNAYRTRLCTQVLLSVVCQQPTLTPQSCIVVPGVWSITLQAMPTWCPSTLAGLASHHHAVSRRRRPSPVEAQTRLGRRRNLLRRGDGLCNSLGPLGAEDKAHGSMLGSSLQIASILPPRRARFPSHTSPTHQDSPPQAVLGLGSLVILVYYYCIRRKRPQHRFGKAKPCNMRSAESRETGPANTRLDLLPKALVFIFPPLVSHVWVGAACVEKKTWVKMIPRAGNFGPWLA</sequence>
<evidence type="ECO:0000313" key="3">
    <source>
        <dbReference type="Proteomes" id="UP001239213"/>
    </source>
</evidence>
<dbReference type="EMBL" id="MPDP01000201">
    <property type="protein sequence ID" value="KAK1471524.1"/>
    <property type="molecule type" value="Genomic_DNA"/>
</dbReference>
<proteinExistence type="predicted"/>
<gene>
    <name evidence="2" type="ORF">CCUS01_06007</name>
</gene>
<feature type="compositionally biased region" description="Basic residues" evidence="1">
    <location>
        <begin position="77"/>
        <end position="86"/>
    </location>
</feature>